<proteinExistence type="predicted"/>
<sequence>MSQPAYFVFDAVIHDATAMQPYMQNVAASYHAFGGELLALGGDLQVVEGKAPAGQLVLLRFPDRARASAWYASSDYQALIPHRQAGATCDAWLLSGTAISAD</sequence>
<dbReference type="PANTHER" id="PTHR41521:SF4">
    <property type="entry name" value="BLR0684 PROTEIN"/>
    <property type="match status" value="1"/>
</dbReference>
<dbReference type="RefSeq" id="WP_377152309.1">
    <property type="nucleotide sequence ID" value="NZ_JBHSAF010000014.1"/>
</dbReference>
<evidence type="ECO:0000313" key="3">
    <source>
        <dbReference type="Proteomes" id="UP001595692"/>
    </source>
</evidence>
<organism evidence="2 3">
    <name type="scientific">Pseudaeromonas sharmana</name>
    <dbReference type="NCBI Taxonomy" id="328412"/>
    <lineage>
        <taxon>Bacteria</taxon>
        <taxon>Pseudomonadati</taxon>
        <taxon>Pseudomonadota</taxon>
        <taxon>Gammaproteobacteria</taxon>
        <taxon>Aeromonadales</taxon>
        <taxon>Aeromonadaceae</taxon>
        <taxon>Pseudaeromonas</taxon>
    </lineage>
</organism>
<feature type="domain" description="DUF1330" evidence="1">
    <location>
        <begin position="4"/>
        <end position="96"/>
    </location>
</feature>
<dbReference type="Gene3D" id="3.30.70.100">
    <property type="match status" value="1"/>
</dbReference>
<comment type="caution">
    <text evidence="2">The sequence shown here is derived from an EMBL/GenBank/DDBJ whole genome shotgun (WGS) entry which is preliminary data.</text>
</comment>
<evidence type="ECO:0000313" key="2">
    <source>
        <dbReference type="EMBL" id="MFC3913895.1"/>
    </source>
</evidence>
<dbReference type="InterPro" id="IPR010753">
    <property type="entry name" value="DUF1330"/>
</dbReference>
<dbReference type="Proteomes" id="UP001595692">
    <property type="component" value="Unassembled WGS sequence"/>
</dbReference>
<reference evidence="3" key="1">
    <citation type="journal article" date="2019" name="Int. J. Syst. Evol. Microbiol.">
        <title>The Global Catalogue of Microorganisms (GCM) 10K type strain sequencing project: providing services to taxonomists for standard genome sequencing and annotation.</title>
        <authorList>
            <consortium name="The Broad Institute Genomics Platform"/>
            <consortium name="The Broad Institute Genome Sequencing Center for Infectious Disease"/>
            <person name="Wu L."/>
            <person name="Ma J."/>
        </authorList>
    </citation>
    <scope>NUCLEOTIDE SEQUENCE [LARGE SCALE GENOMIC DNA]</scope>
    <source>
        <strain evidence="3">CCUG 54939</strain>
    </source>
</reference>
<protein>
    <submittedName>
        <fullName evidence="2">DUF1330 domain-containing protein</fullName>
    </submittedName>
</protein>
<dbReference type="SUPFAM" id="SSF54909">
    <property type="entry name" value="Dimeric alpha+beta barrel"/>
    <property type="match status" value="1"/>
</dbReference>
<name>A0ABV8CPE5_9GAMM</name>
<keyword evidence="3" id="KW-1185">Reference proteome</keyword>
<gene>
    <name evidence="2" type="ORF">ACFOSS_10510</name>
</gene>
<dbReference type="PANTHER" id="PTHR41521">
    <property type="match status" value="1"/>
</dbReference>
<dbReference type="Pfam" id="PF07045">
    <property type="entry name" value="DUF1330"/>
    <property type="match status" value="1"/>
</dbReference>
<accession>A0ABV8CPE5</accession>
<dbReference type="EMBL" id="JBHSAF010000014">
    <property type="protein sequence ID" value="MFC3913895.1"/>
    <property type="molecule type" value="Genomic_DNA"/>
</dbReference>
<evidence type="ECO:0000259" key="1">
    <source>
        <dbReference type="Pfam" id="PF07045"/>
    </source>
</evidence>
<dbReference type="InterPro" id="IPR011008">
    <property type="entry name" value="Dimeric_a/b-barrel"/>
</dbReference>